<dbReference type="Proteomes" id="UP000299102">
    <property type="component" value="Unassembled WGS sequence"/>
</dbReference>
<proteinExistence type="predicted"/>
<accession>A0A4C1U462</accession>
<evidence type="ECO:0000313" key="2">
    <source>
        <dbReference type="Proteomes" id="UP000299102"/>
    </source>
</evidence>
<evidence type="ECO:0000313" key="1">
    <source>
        <dbReference type="EMBL" id="GBP21112.1"/>
    </source>
</evidence>
<dbReference type="EMBL" id="BGZK01000125">
    <property type="protein sequence ID" value="GBP21112.1"/>
    <property type="molecule type" value="Genomic_DNA"/>
</dbReference>
<dbReference type="AlphaFoldDB" id="A0A4C1U462"/>
<gene>
    <name evidence="1" type="ORF">EVAR_11143_1</name>
</gene>
<name>A0A4C1U462_EUMVA</name>
<keyword evidence="2" id="KW-1185">Reference proteome</keyword>
<organism evidence="1 2">
    <name type="scientific">Eumeta variegata</name>
    <name type="common">Bagworm moth</name>
    <name type="synonym">Eumeta japonica</name>
    <dbReference type="NCBI Taxonomy" id="151549"/>
    <lineage>
        <taxon>Eukaryota</taxon>
        <taxon>Metazoa</taxon>
        <taxon>Ecdysozoa</taxon>
        <taxon>Arthropoda</taxon>
        <taxon>Hexapoda</taxon>
        <taxon>Insecta</taxon>
        <taxon>Pterygota</taxon>
        <taxon>Neoptera</taxon>
        <taxon>Endopterygota</taxon>
        <taxon>Lepidoptera</taxon>
        <taxon>Glossata</taxon>
        <taxon>Ditrysia</taxon>
        <taxon>Tineoidea</taxon>
        <taxon>Psychidae</taxon>
        <taxon>Oiketicinae</taxon>
        <taxon>Eumeta</taxon>
    </lineage>
</organism>
<comment type="caution">
    <text evidence="1">The sequence shown here is derived from an EMBL/GenBank/DDBJ whole genome shotgun (WGS) entry which is preliminary data.</text>
</comment>
<sequence>MHEKVDVIVPLRSMSRSASEARVVGSVRFVLHLSPLYWISLAQKIHFSKVKKKNNPVPLHRFLAHDHSSYDKQRQYAKYQVCAVLRRRVPQCTEISAAEPSSRPQSVER</sequence>
<protein>
    <submittedName>
        <fullName evidence="1">Uncharacterized protein</fullName>
    </submittedName>
</protein>
<reference evidence="1 2" key="1">
    <citation type="journal article" date="2019" name="Commun. Biol.">
        <title>The bagworm genome reveals a unique fibroin gene that provides high tensile strength.</title>
        <authorList>
            <person name="Kono N."/>
            <person name="Nakamura H."/>
            <person name="Ohtoshi R."/>
            <person name="Tomita M."/>
            <person name="Numata K."/>
            <person name="Arakawa K."/>
        </authorList>
    </citation>
    <scope>NUCLEOTIDE SEQUENCE [LARGE SCALE GENOMIC DNA]</scope>
</reference>